<name>A0A919CNY9_9PROT</name>
<evidence type="ECO:0000256" key="2">
    <source>
        <dbReference type="PIRSR" id="PIRSR039026-1"/>
    </source>
</evidence>
<evidence type="ECO:0000256" key="3">
    <source>
        <dbReference type="PIRSR" id="PIRSR039026-2"/>
    </source>
</evidence>
<keyword evidence="1" id="KW-0732">Signal</keyword>
<dbReference type="EMBL" id="BMZS01000003">
    <property type="protein sequence ID" value="GHD46334.1"/>
    <property type="molecule type" value="Genomic_DNA"/>
</dbReference>
<reference evidence="4" key="2">
    <citation type="submission" date="2020-09" db="EMBL/GenBank/DDBJ databases">
        <authorList>
            <person name="Sun Q."/>
            <person name="Kim S."/>
        </authorList>
    </citation>
    <scope>NUCLEOTIDE SEQUENCE</scope>
    <source>
        <strain evidence="4">KCTC 42651</strain>
    </source>
</reference>
<feature type="binding site" evidence="3">
    <location>
        <position position="226"/>
    </location>
    <ligand>
        <name>Na(+)</name>
        <dbReference type="ChEBI" id="CHEBI:29101"/>
    </ligand>
</feature>
<dbReference type="Pfam" id="PF03480">
    <property type="entry name" value="DctP"/>
    <property type="match status" value="1"/>
</dbReference>
<evidence type="ECO:0000313" key="5">
    <source>
        <dbReference type="Proteomes" id="UP000630353"/>
    </source>
</evidence>
<dbReference type="AlphaFoldDB" id="A0A919CNY9"/>
<comment type="caution">
    <text evidence="4">The sequence shown here is derived from an EMBL/GenBank/DDBJ whole genome shotgun (WGS) entry which is preliminary data.</text>
</comment>
<dbReference type="Proteomes" id="UP000630353">
    <property type="component" value="Unassembled WGS sequence"/>
</dbReference>
<gene>
    <name evidence="4" type="primary">takP</name>
    <name evidence="4" type="ORF">GCM10017083_15340</name>
</gene>
<dbReference type="GO" id="GO:0031317">
    <property type="term" value="C:tripartite ATP-independent periplasmic transporter complex"/>
    <property type="evidence" value="ECO:0007669"/>
    <property type="project" value="InterPro"/>
</dbReference>
<keyword evidence="5" id="KW-1185">Reference proteome</keyword>
<keyword evidence="3" id="KW-0479">Metal-binding</keyword>
<dbReference type="InterPro" id="IPR026289">
    <property type="entry name" value="SBP_TakP-like"/>
</dbReference>
<dbReference type="GO" id="GO:0055085">
    <property type="term" value="P:transmembrane transport"/>
    <property type="evidence" value="ECO:0007669"/>
    <property type="project" value="InterPro"/>
</dbReference>
<dbReference type="GO" id="GO:0046872">
    <property type="term" value="F:metal ion binding"/>
    <property type="evidence" value="ECO:0007669"/>
    <property type="project" value="UniProtKB-KW"/>
</dbReference>
<feature type="binding site" evidence="3">
    <location>
        <position position="225"/>
    </location>
    <ligand>
        <name>substrate</name>
    </ligand>
</feature>
<dbReference type="Gene3D" id="3.40.190.10">
    <property type="entry name" value="Periplasmic binding protein-like II"/>
    <property type="match status" value="1"/>
</dbReference>
<feature type="binding site" evidence="2">
    <location>
        <position position="167"/>
    </location>
    <ligand>
        <name>substrate</name>
    </ligand>
</feature>
<dbReference type="PANTHER" id="PTHR33376:SF5">
    <property type="entry name" value="EXTRACYTOPLASMIC SOLUTE RECEPTOR PROTEIN"/>
    <property type="match status" value="1"/>
</dbReference>
<accession>A0A919CNY9</accession>
<organism evidence="4 5">
    <name type="scientific">Thalassobaculum fulvum</name>
    <dbReference type="NCBI Taxonomy" id="1633335"/>
    <lineage>
        <taxon>Bacteria</taxon>
        <taxon>Pseudomonadati</taxon>
        <taxon>Pseudomonadota</taxon>
        <taxon>Alphaproteobacteria</taxon>
        <taxon>Rhodospirillales</taxon>
        <taxon>Thalassobaculaceae</taxon>
        <taxon>Thalassobaculum</taxon>
    </lineage>
</organism>
<feature type="binding site" evidence="3">
    <location>
        <position position="251"/>
    </location>
    <ligand>
        <name>substrate</name>
    </ligand>
</feature>
<evidence type="ECO:0000256" key="1">
    <source>
        <dbReference type="ARBA" id="ARBA00022729"/>
    </source>
</evidence>
<proteinExistence type="predicted"/>
<dbReference type="InterPro" id="IPR018389">
    <property type="entry name" value="DctP_fam"/>
</dbReference>
<dbReference type="CDD" id="cd13604">
    <property type="entry name" value="PBP2_TRAP_ketoacid_lactate_like"/>
    <property type="match status" value="1"/>
</dbReference>
<feature type="binding site" evidence="2">
    <location>
        <position position="188"/>
    </location>
    <ligand>
        <name>substrate</name>
    </ligand>
</feature>
<evidence type="ECO:0000313" key="4">
    <source>
        <dbReference type="EMBL" id="GHD46334.1"/>
    </source>
</evidence>
<dbReference type="PIRSF" id="PIRSF039026">
    <property type="entry name" value="SiaP"/>
    <property type="match status" value="1"/>
</dbReference>
<dbReference type="PANTHER" id="PTHR33376">
    <property type="match status" value="1"/>
</dbReference>
<reference evidence="4" key="1">
    <citation type="journal article" date="2014" name="Int. J. Syst. Evol. Microbiol.">
        <title>Complete genome sequence of Corynebacterium casei LMG S-19264T (=DSM 44701T), isolated from a smear-ripened cheese.</title>
        <authorList>
            <consortium name="US DOE Joint Genome Institute (JGI-PGF)"/>
            <person name="Walter F."/>
            <person name="Albersmeier A."/>
            <person name="Kalinowski J."/>
            <person name="Ruckert C."/>
        </authorList>
    </citation>
    <scope>NUCLEOTIDE SEQUENCE</scope>
    <source>
        <strain evidence="4">KCTC 42651</strain>
    </source>
</reference>
<dbReference type="InterPro" id="IPR038404">
    <property type="entry name" value="TRAP_DctP_sf"/>
</dbReference>
<protein>
    <submittedName>
        <fullName evidence="4">Alpha-keto acid-binding periplasmic protein TakP</fullName>
    </submittedName>
</protein>
<sequence length="362" mass="39893">MGSVFDWEVTGMAFRKLVKTAALLGLATGVVMASTGDADAKRVRWKMHSAFGSKIAVIGEGAVNISDTITKASGGDVTLKMFEPGALVPGTQYYDPISSGALDAGFGTPGYHVNKNNAYAFFSAVPFGPGAGEYLAWMRYGGGEEIATEMYGRDQIRYNLCGVIAPESSGWFRNEVKSVDDLRGLKMRFFGLGAKVMEKFGVSTQLLAGGDIYPALELGSIDATEFSMPAIDRDLGFYQIAKHNYFPGWHQQSTLNELLIHKPSYDALDDTQKALIKASCDSNVTYMFTRGEAIQFAAMKFHQEKGVTIHRWSDDMLAKFEAAWNEVIADEIKDNEDSKKIWASLSKFRTDYAIWKDNGYLK</sequence>
<dbReference type="Gene3D" id="3.40.190.170">
    <property type="entry name" value="Bacterial extracellular solute-binding protein, family 7"/>
    <property type="match status" value="1"/>
</dbReference>